<accession>A0ABW1D428</accession>
<protein>
    <submittedName>
        <fullName evidence="2">Uncharacterized protein</fullName>
    </submittedName>
</protein>
<evidence type="ECO:0000313" key="2">
    <source>
        <dbReference type="EMBL" id="MFC5831461.1"/>
    </source>
</evidence>
<proteinExistence type="predicted"/>
<dbReference type="RefSeq" id="WP_379520933.1">
    <property type="nucleotide sequence ID" value="NZ_JBHSPA010000064.1"/>
</dbReference>
<feature type="region of interest" description="Disordered" evidence="1">
    <location>
        <begin position="1"/>
        <end position="22"/>
    </location>
</feature>
<organism evidence="2 3">
    <name type="scientific">Nonomuraea insulae</name>
    <dbReference type="NCBI Taxonomy" id="1616787"/>
    <lineage>
        <taxon>Bacteria</taxon>
        <taxon>Bacillati</taxon>
        <taxon>Actinomycetota</taxon>
        <taxon>Actinomycetes</taxon>
        <taxon>Streptosporangiales</taxon>
        <taxon>Streptosporangiaceae</taxon>
        <taxon>Nonomuraea</taxon>
    </lineage>
</organism>
<evidence type="ECO:0000256" key="1">
    <source>
        <dbReference type="SAM" id="MobiDB-lite"/>
    </source>
</evidence>
<reference evidence="3" key="1">
    <citation type="journal article" date="2019" name="Int. J. Syst. Evol. Microbiol.">
        <title>The Global Catalogue of Microorganisms (GCM) 10K type strain sequencing project: providing services to taxonomists for standard genome sequencing and annotation.</title>
        <authorList>
            <consortium name="The Broad Institute Genomics Platform"/>
            <consortium name="The Broad Institute Genome Sequencing Center for Infectious Disease"/>
            <person name="Wu L."/>
            <person name="Ma J."/>
        </authorList>
    </citation>
    <scope>NUCLEOTIDE SEQUENCE [LARGE SCALE GENOMIC DNA]</scope>
    <source>
        <strain evidence="3">CCUG 53903</strain>
    </source>
</reference>
<dbReference type="Proteomes" id="UP001596058">
    <property type="component" value="Unassembled WGS sequence"/>
</dbReference>
<evidence type="ECO:0000313" key="3">
    <source>
        <dbReference type="Proteomes" id="UP001596058"/>
    </source>
</evidence>
<name>A0ABW1D428_9ACTN</name>
<dbReference type="EMBL" id="JBHSPA010000064">
    <property type="protein sequence ID" value="MFC5831461.1"/>
    <property type="molecule type" value="Genomic_DNA"/>
</dbReference>
<gene>
    <name evidence="2" type="ORF">ACFPZ3_47100</name>
</gene>
<comment type="caution">
    <text evidence="2">The sequence shown here is derived from an EMBL/GenBank/DDBJ whole genome shotgun (WGS) entry which is preliminary data.</text>
</comment>
<sequence length="59" mass="6062">MPGQRWPARPAAAVAAGSGVPPTGIDVAELRTALEDSGALLDRPVPLMGTADFQSDTRC</sequence>
<feature type="compositionally biased region" description="Low complexity" evidence="1">
    <location>
        <begin position="7"/>
        <end position="22"/>
    </location>
</feature>
<keyword evidence="3" id="KW-1185">Reference proteome</keyword>